<organism evidence="2">
    <name type="scientific">Arundo donax</name>
    <name type="common">Giant reed</name>
    <name type="synonym">Donax arundinaceus</name>
    <dbReference type="NCBI Taxonomy" id="35708"/>
    <lineage>
        <taxon>Eukaryota</taxon>
        <taxon>Viridiplantae</taxon>
        <taxon>Streptophyta</taxon>
        <taxon>Embryophyta</taxon>
        <taxon>Tracheophyta</taxon>
        <taxon>Spermatophyta</taxon>
        <taxon>Magnoliopsida</taxon>
        <taxon>Liliopsida</taxon>
        <taxon>Poales</taxon>
        <taxon>Poaceae</taxon>
        <taxon>PACMAD clade</taxon>
        <taxon>Arundinoideae</taxon>
        <taxon>Arundineae</taxon>
        <taxon>Arundo</taxon>
    </lineage>
</organism>
<name>A0A0A9BWQ2_ARUDO</name>
<reference evidence="2" key="2">
    <citation type="journal article" date="2015" name="Data Brief">
        <title>Shoot transcriptome of the giant reed, Arundo donax.</title>
        <authorList>
            <person name="Barrero R.A."/>
            <person name="Guerrero F.D."/>
            <person name="Moolhuijzen P."/>
            <person name="Goolsby J.A."/>
            <person name="Tidwell J."/>
            <person name="Bellgard S.E."/>
            <person name="Bellgard M.I."/>
        </authorList>
    </citation>
    <scope>NUCLEOTIDE SEQUENCE</scope>
    <source>
        <tissue evidence="2">Shoot tissue taken approximately 20 cm above the soil surface</tissue>
    </source>
</reference>
<evidence type="ECO:0000313" key="2">
    <source>
        <dbReference type="EMBL" id="JAD66613.1"/>
    </source>
</evidence>
<reference evidence="2" key="1">
    <citation type="submission" date="2014-09" db="EMBL/GenBank/DDBJ databases">
        <authorList>
            <person name="Magalhaes I.L.F."/>
            <person name="Oliveira U."/>
            <person name="Santos F.R."/>
            <person name="Vidigal T.H.D.A."/>
            <person name="Brescovit A.D."/>
            <person name="Santos A.J."/>
        </authorList>
    </citation>
    <scope>NUCLEOTIDE SEQUENCE</scope>
    <source>
        <tissue evidence="2">Shoot tissue taken approximately 20 cm above the soil surface</tissue>
    </source>
</reference>
<feature type="region of interest" description="Disordered" evidence="1">
    <location>
        <begin position="26"/>
        <end position="50"/>
    </location>
</feature>
<proteinExistence type="predicted"/>
<protein>
    <submittedName>
        <fullName evidence="2">Uncharacterized protein</fullName>
    </submittedName>
</protein>
<accession>A0A0A9BWQ2</accession>
<feature type="compositionally biased region" description="Polar residues" evidence="1">
    <location>
        <begin position="40"/>
        <end position="50"/>
    </location>
</feature>
<evidence type="ECO:0000256" key="1">
    <source>
        <dbReference type="SAM" id="MobiDB-lite"/>
    </source>
</evidence>
<dbReference type="AlphaFoldDB" id="A0A0A9BWQ2"/>
<dbReference type="EMBL" id="GBRH01231282">
    <property type="protein sequence ID" value="JAD66613.1"/>
    <property type="molecule type" value="Transcribed_RNA"/>
</dbReference>
<sequence length="50" mass="5827">MSKSMVLDRLVHAGIQYKRKCKNAVVHRNHKSENRAGNRDSASTNRRIYE</sequence>